<name>A0AA39QAK8_9AGAR</name>
<proteinExistence type="predicted"/>
<evidence type="ECO:0000313" key="2">
    <source>
        <dbReference type="EMBL" id="KAK0498605.1"/>
    </source>
</evidence>
<sequence length="94" mass="10812">MSLWPMLNHKLFVPAVGALSIIGFCSGEVWNSVRVQIRFEFLSAQLRTGYLEARREVMEKKLDKLEATLDEVKKIHAKAMADVQTIHRDIRSKN</sequence>
<evidence type="ECO:0000256" key="1">
    <source>
        <dbReference type="SAM" id="Coils"/>
    </source>
</evidence>
<reference evidence="2" key="1">
    <citation type="submission" date="2023-06" db="EMBL/GenBank/DDBJ databases">
        <authorList>
            <consortium name="Lawrence Berkeley National Laboratory"/>
            <person name="Ahrendt S."/>
            <person name="Sahu N."/>
            <person name="Indic B."/>
            <person name="Wong-Bajracharya J."/>
            <person name="Merenyi Z."/>
            <person name="Ke H.-M."/>
            <person name="Monk M."/>
            <person name="Kocsube S."/>
            <person name="Drula E."/>
            <person name="Lipzen A."/>
            <person name="Balint B."/>
            <person name="Henrissat B."/>
            <person name="Andreopoulos B."/>
            <person name="Martin F.M."/>
            <person name="Harder C.B."/>
            <person name="Rigling D."/>
            <person name="Ford K.L."/>
            <person name="Foster G.D."/>
            <person name="Pangilinan J."/>
            <person name="Papanicolaou A."/>
            <person name="Barry K."/>
            <person name="LaButti K."/>
            <person name="Viragh M."/>
            <person name="Koriabine M."/>
            <person name="Yan M."/>
            <person name="Riley R."/>
            <person name="Champramary S."/>
            <person name="Plett K.L."/>
            <person name="Tsai I.J."/>
            <person name="Slot J."/>
            <person name="Sipos G."/>
            <person name="Plett J."/>
            <person name="Nagy L.G."/>
            <person name="Grigoriev I.V."/>
        </authorList>
    </citation>
    <scope>NUCLEOTIDE SEQUENCE</scope>
    <source>
        <strain evidence="2">HWK02</strain>
    </source>
</reference>
<dbReference type="Proteomes" id="UP001175228">
    <property type="component" value="Unassembled WGS sequence"/>
</dbReference>
<keyword evidence="1" id="KW-0175">Coiled coil</keyword>
<gene>
    <name evidence="2" type="ORF">EDD18DRAFT_1158364</name>
</gene>
<feature type="coiled-coil region" evidence="1">
    <location>
        <begin position="55"/>
        <end position="82"/>
    </location>
</feature>
<protein>
    <submittedName>
        <fullName evidence="2">Uncharacterized protein</fullName>
    </submittedName>
</protein>
<accession>A0AA39QAK8</accession>
<organism evidence="2 3">
    <name type="scientific">Armillaria luteobubalina</name>
    <dbReference type="NCBI Taxonomy" id="153913"/>
    <lineage>
        <taxon>Eukaryota</taxon>
        <taxon>Fungi</taxon>
        <taxon>Dikarya</taxon>
        <taxon>Basidiomycota</taxon>
        <taxon>Agaricomycotina</taxon>
        <taxon>Agaricomycetes</taxon>
        <taxon>Agaricomycetidae</taxon>
        <taxon>Agaricales</taxon>
        <taxon>Marasmiineae</taxon>
        <taxon>Physalacriaceae</taxon>
        <taxon>Armillaria</taxon>
    </lineage>
</organism>
<comment type="caution">
    <text evidence="2">The sequence shown here is derived from an EMBL/GenBank/DDBJ whole genome shotgun (WGS) entry which is preliminary data.</text>
</comment>
<keyword evidence="3" id="KW-1185">Reference proteome</keyword>
<dbReference type="EMBL" id="JAUEPU010000011">
    <property type="protein sequence ID" value="KAK0498605.1"/>
    <property type="molecule type" value="Genomic_DNA"/>
</dbReference>
<evidence type="ECO:0000313" key="3">
    <source>
        <dbReference type="Proteomes" id="UP001175228"/>
    </source>
</evidence>
<dbReference type="AlphaFoldDB" id="A0AA39QAK8"/>